<dbReference type="RefSeq" id="WP_057279770.1">
    <property type="nucleotide sequence ID" value="NZ_CAXTCG010000051.1"/>
</dbReference>
<name>A0A395UR26_PHOVU</name>
<dbReference type="Proteomes" id="UP000266497">
    <property type="component" value="Unassembled WGS sequence"/>
</dbReference>
<organism evidence="2 3">
    <name type="scientific">Phocaeicola vulgatus</name>
    <name type="common">Bacteroides vulgatus</name>
    <dbReference type="NCBI Taxonomy" id="821"/>
    <lineage>
        <taxon>Bacteria</taxon>
        <taxon>Pseudomonadati</taxon>
        <taxon>Bacteroidota</taxon>
        <taxon>Bacteroidia</taxon>
        <taxon>Bacteroidales</taxon>
        <taxon>Bacteroidaceae</taxon>
        <taxon>Phocaeicola</taxon>
    </lineage>
</organism>
<reference evidence="2 3" key="1">
    <citation type="submission" date="2018-08" db="EMBL/GenBank/DDBJ databases">
        <title>A genome reference for cultivated species of the human gut microbiota.</title>
        <authorList>
            <person name="Zou Y."/>
            <person name="Xue W."/>
            <person name="Luo G."/>
        </authorList>
    </citation>
    <scope>NUCLEOTIDE SEQUENCE [LARGE SCALE GENOMIC DNA]</scope>
    <source>
        <strain evidence="2 3">AF25-30LB</strain>
    </source>
</reference>
<evidence type="ECO:0000313" key="2">
    <source>
        <dbReference type="EMBL" id="RGR40448.1"/>
    </source>
</evidence>
<accession>A0A395UR26</accession>
<dbReference type="EMBL" id="JABDSH010000050">
    <property type="protein sequence ID" value="NMW35193.1"/>
    <property type="molecule type" value="Genomic_DNA"/>
</dbReference>
<proteinExistence type="predicted"/>
<dbReference type="Proteomes" id="UP000555193">
    <property type="component" value="Unassembled WGS sequence"/>
</dbReference>
<evidence type="ECO:0000313" key="3">
    <source>
        <dbReference type="Proteomes" id="UP000266497"/>
    </source>
</evidence>
<dbReference type="AlphaFoldDB" id="A0A395UR26"/>
<gene>
    <name evidence="2" type="ORF">DWY53_08495</name>
    <name evidence="1" type="ORF">HKQ54_03285</name>
</gene>
<evidence type="ECO:0000313" key="4">
    <source>
        <dbReference type="Proteomes" id="UP000555193"/>
    </source>
</evidence>
<comment type="caution">
    <text evidence="2">The sequence shown here is derived from an EMBL/GenBank/DDBJ whole genome shotgun (WGS) entry which is preliminary data.</text>
</comment>
<sequence length="153" mass="17178">MGIKMTTPASRIDTLINKEKERVEMLTVRALSYLGELCVIEARNRPQEISWYDRSGNLRSSIGYAIIHNGKILEYSDFTQVRQGNEGVRKGKALIEELSKKFANGYALVVVAGMNYAEFVEAMENKNVLASAELFARKELPGMMSKLKKQLAS</sequence>
<protein>
    <submittedName>
        <fullName evidence="2">Uncharacterized protein</fullName>
    </submittedName>
</protein>
<evidence type="ECO:0000313" key="1">
    <source>
        <dbReference type="EMBL" id="NMW35193.1"/>
    </source>
</evidence>
<reference evidence="1 4" key="2">
    <citation type="submission" date="2020-04" db="EMBL/GenBank/DDBJ databases">
        <title>A novel gut-associated lysogenic phage, Bacteroides phage BV01, alters the host transcriptome and bile acid metabolism in Bacteroides vulgatus.</title>
        <authorList>
            <person name="Campbell D.E."/>
            <person name="Ly L."/>
            <person name="Ridlon J.M."/>
            <person name="Hsiao A."/>
            <person name="Degnan P.H."/>
        </authorList>
    </citation>
    <scope>NUCLEOTIDE SEQUENCE [LARGE SCALE GENOMIC DNA]</scope>
    <source>
        <strain evidence="1 4">VPI-4506</strain>
    </source>
</reference>
<dbReference type="EMBL" id="QRUD01000020">
    <property type="protein sequence ID" value="RGR40448.1"/>
    <property type="molecule type" value="Genomic_DNA"/>
</dbReference>